<keyword evidence="1" id="KW-0732">Signal</keyword>
<sequence length="74" mass="8194">MKETMIILAILLLGVSSAHCDTHQSGRCPRICTSGITSCIQMCPHSAYQIGCEVACKIKYYFCVFQCLLGREFA</sequence>
<reference evidence="2" key="1">
    <citation type="submission" date="2019-07" db="EMBL/GenBank/DDBJ databases">
        <title>Annotation for the trematode Paragonimus miyazaki's.</title>
        <authorList>
            <person name="Choi Y.-J."/>
        </authorList>
    </citation>
    <scope>NUCLEOTIDE SEQUENCE</scope>
    <source>
        <strain evidence="2">Japan</strain>
    </source>
</reference>
<comment type="caution">
    <text evidence="2">The sequence shown here is derived from an EMBL/GenBank/DDBJ whole genome shotgun (WGS) entry which is preliminary data.</text>
</comment>
<organism evidence="2 3">
    <name type="scientific">Paragonimus skrjabini miyazakii</name>
    <dbReference type="NCBI Taxonomy" id="59628"/>
    <lineage>
        <taxon>Eukaryota</taxon>
        <taxon>Metazoa</taxon>
        <taxon>Spiralia</taxon>
        <taxon>Lophotrochozoa</taxon>
        <taxon>Platyhelminthes</taxon>
        <taxon>Trematoda</taxon>
        <taxon>Digenea</taxon>
        <taxon>Plagiorchiida</taxon>
        <taxon>Troglotremata</taxon>
        <taxon>Troglotrematidae</taxon>
        <taxon>Paragonimus</taxon>
    </lineage>
</organism>
<keyword evidence="3" id="KW-1185">Reference proteome</keyword>
<evidence type="ECO:0000256" key="1">
    <source>
        <dbReference type="SAM" id="SignalP"/>
    </source>
</evidence>
<feature type="chain" id="PRO_5035769262" evidence="1">
    <location>
        <begin position="21"/>
        <end position="74"/>
    </location>
</feature>
<accession>A0A8S9YC14</accession>
<dbReference type="Proteomes" id="UP000822476">
    <property type="component" value="Unassembled WGS sequence"/>
</dbReference>
<protein>
    <submittedName>
        <fullName evidence="2">Uncharacterized protein</fullName>
    </submittedName>
</protein>
<evidence type="ECO:0000313" key="3">
    <source>
        <dbReference type="Proteomes" id="UP000822476"/>
    </source>
</evidence>
<gene>
    <name evidence="2" type="ORF">EG68_07275</name>
</gene>
<name>A0A8S9YC14_9TREM</name>
<dbReference type="EMBL" id="JTDE01020808">
    <property type="protein sequence ID" value="KAF7233782.1"/>
    <property type="molecule type" value="Genomic_DNA"/>
</dbReference>
<evidence type="ECO:0000313" key="2">
    <source>
        <dbReference type="EMBL" id="KAF7233782.1"/>
    </source>
</evidence>
<proteinExistence type="predicted"/>
<feature type="signal peptide" evidence="1">
    <location>
        <begin position="1"/>
        <end position="20"/>
    </location>
</feature>
<dbReference type="AlphaFoldDB" id="A0A8S9YC14"/>